<evidence type="ECO:0000313" key="3">
    <source>
        <dbReference type="Proteomes" id="UP000275078"/>
    </source>
</evidence>
<keyword evidence="3" id="KW-1185">Reference proteome</keyword>
<feature type="chain" id="PRO_5018120209" evidence="1">
    <location>
        <begin position="20"/>
        <end position="333"/>
    </location>
</feature>
<feature type="signal peptide" evidence="1">
    <location>
        <begin position="1"/>
        <end position="19"/>
    </location>
</feature>
<organism evidence="2 3">
    <name type="scientific">Ascobolus immersus RN42</name>
    <dbReference type="NCBI Taxonomy" id="1160509"/>
    <lineage>
        <taxon>Eukaryota</taxon>
        <taxon>Fungi</taxon>
        <taxon>Dikarya</taxon>
        <taxon>Ascomycota</taxon>
        <taxon>Pezizomycotina</taxon>
        <taxon>Pezizomycetes</taxon>
        <taxon>Pezizales</taxon>
        <taxon>Ascobolaceae</taxon>
        <taxon>Ascobolus</taxon>
    </lineage>
</organism>
<reference evidence="2 3" key="1">
    <citation type="journal article" date="2018" name="Nat. Ecol. Evol.">
        <title>Pezizomycetes genomes reveal the molecular basis of ectomycorrhizal truffle lifestyle.</title>
        <authorList>
            <person name="Murat C."/>
            <person name="Payen T."/>
            <person name="Noel B."/>
            <person name="Kuo A."/>
            <person name="Morin E."/>
            <person name="Chen J."/>
            <person name="Kohler A."/>
            <person name="Krizsan K."/>
            <person name="Balestrini R."/>
            <person name="Da Silva C."/>
            <person name="Montanini B."/>
            <person name="Hainaut M."/>
            <person name="Levati E."/>
            <person name="Barry K.W."/>
            <person name="Belfiori B."/>
            <person name="Cichocki N."/>
            <person name="Clum A."/>
            <person name="Dockter R.B."/>
            <person name="Fauchery L."/>
            <person name="Guy J."/>
            <person name="Iotti M."/>
            <person name="Le Tacon F."/>
            <person name="Lindquist E.A."/>
            <person name="Lipzen A."/>
            <person name="Malagnac F."/>
            <person name="Mello A."/>
            <person name="Molinier V."/>
            <person name="Miyauchi S."/>
            <person name="Poulain J."/>
            <person name="Riccioni C."/>
            <person name="Rubini A."/>
            <person name="Sitrit Y."/>
            <person name="Splivallo R."/>
            <person name="Traeger S."/>
            <person name="Wang M."/>
            <person name="Zifcakova L."/>
            <person name="Wipf D."/>
            <person name="Zambonelli A."/>
            <person name="Paolocci F."/>
            <person name="Nowrousian M."/>
            <person name="Ottonello S."/>
            <person name="Baldrian P."/>
            <person name="Spatafora J.W."/>
            <person name="Henrissat B."/>
            <person name="Nagy L.G."/>
            <person name="Aury J.M."/>
            <person name="Wincker P."/>
            <person name="Grigoriev I.V."/>
            <person name="Bonfante P."/>
            <person name="Martin F.M."/>
        </authorList>
    </citation>
    <scope>NUCLEOTIDE SEQUENCE [LARGE SCALE GENOMIC DNA]</scope>
    <source>
        <strain evidence="2 3">RN42</strain>
    </source>
</reference>
<proteinExistence type="predicted"/>
<evidence type="ECO:0000313" key="2">
    <source>
        <dbReference type="EMBL" id="RPA78406.1"/>
    </source>
</evidence>
<sequence>MVLLNRFAIVACLVALGSATDGVSPQRTYMLRADPDHSSALVRNLGFLMADGTFRINMTEGEGSESYGGLFKGVLGESKSEDMLATHFDVGRVPGCYGLVSEQEWKDSNHKMENAWRDIVPNDGFVFESGPGSEWRNQLLPSLSTFALNPPPPYPSIRAGFYESTRQRTRSLAVGSGQPPKIDPNLDLYVLVLGPLENKLDVVVTRHTKCRVLGAKFEQEVVDTDFGRSTRYWVGEIQVERPGTDDFGLYYDGDRIDRKISLQWVACRRKKAEEKGSGWWNSWVWDAVEELDDGEEHVTVYDLVMKPSEPIIGHTVERCSEPFRLEVIFTSSD</sequence>
<dbReference type="Proteomes" id="UP000275078">
    <property type="component" value="Unassembled WGS sequence"/>
</dbReference>
<dbReference type="EMBL" id="ML119712">
    <property type="protein sequence ID" value="RPA78406.1"/>
    <property type="molecule type" value="Genomic_DNA"/>
</dbReference>
<name>A0A3N4HZ72_ASCIM</name>
<keyword evidence="1" id="KW-0732">Signal</keyword>
<gene>
    <name evidence="2" type="ORF">BJ508DRAFT_309333</name>
</gene>
<protein>
    <submittedName>
        <fullName evidence="2">Uncharacterized protein</fullName>
    </submittedName>
</protein>
<accession>A0A3N4HZ72</accession>
<dbReference type="AlphaFoldDB" id="A0A3N4HZ72"/>
<evidence type="ECO:0000256" key="1">
    <source>
        <dbReference type="SAM" id="SignalP"/>
    </source>
</evidence>